<feature type="transmembrane region" description="Helical" evidence="6">
    <location>
        <begin position="380"/>
        <end position="402"/>
    </location>
</feature>
<evidence type="ECO:0000313" key="8">
    <source>
        <dbReference type="Proteomes" id="UP000217076"/>
    </source>
</evidence>
<name>A0A1G7WD55_9PROT</name>
<reference evidence="8" key="1">
    <citation type="submission" date="2016-10" db="EMBL/GenBank/DDBJ databases">
        <authorList>
            <person name="Varghese N."/>
            <person name="Submissions S."/>
        </authorList>
    </citation>
    <scope>NUCLEOTIDE SEQUENCE [LARGE SCALE GENOMIC DNA]</scope>
    <source>
        <strain evidence="8">930I</strain>
    </source>
</reference>
<accession>A0A1G7WD55</accession>
<dbReference type="InterPro" id="IPR026036">
    <property type="entry name" value="PucC"/>
</dbReference>
<dbReference type="InterPro" id="IPR036259">
    <property type="entry name" value="MFS_trans_sf"/>
</dbReference>
<evidence type="ECO:0000256" key="1">
    <source>
        <dbReference type="ARBA" id="ARBA00004141"/>
    </source>
</evidence>
<evidence type="ECO:0000256" key="2">
    <source>
        <dbReference type="ARBA" id="ARBA00008412"/>
    </source>
</evidence>
<feature type="transmembrane region" description="Helical" evidence="6">
    <location>
        <begin position="316"/>
        <end position="338"/>
    </location>
</feature>
<feature type="transmembrane region" description="Helical" evidence="6">
    <location>
        <begin position="42"/>
        <end position="61"/>
    </location>
</feature>
<dbReference type="Proteomes" id="UP000217076">
    <property type="component" value="Unassembled WGS sequence"/>
</dbReference>
<dbReference type="InterPro" id="IPR004896">
    <property type="entry name" value="PucC-rel"/>
</dbReference>
<feature type="transmembrane region" description="Helical" evidence="6">
    <location>
        <begin position="151"/>
        <end position="170"/>
    </location>
</feature>
<dbReference type="Gene3D" id="1.20.1250.20">
    <property type="entry name" value="MFS general substrate transporter like domains"/>
    <property type="match status" value="1"/>
</dbReference>
<gene>
    <name evidence="7" type="ORF">SAMN05421742_102154</name>
</gene>
<keyword evidence="4 6" id="KW-1133">Transmembrane helix</keyword>
<dbReference type="PANTHER" id="PTHR23538:SF1">
    <property type="entry name" value="44.5 KD BACTERIOCHLOROPHYLL SYNTHASE SUBUNIT"/>
    <property type="match status" value="1"/>
</dbReference>
<dbReference type="STRING" id="83401.SAMN05421742_102154"/>
<proteinExistence type="inferred from homology"/>
<feature type="transmembrane region" description="Helical" evidence="6">
    <location>
        <begin position="246"/>
        <end position="264"/>
    </location>
</feature>
<evidence type="ECO:0000256" key="4">
    <source>
        <dbReference type="ARBA" id="ARBA00022989"/>
    </source>
</evidence>
<dbReference type="RefSeq" id="WP_092615683.1">
    <property type="nucleotide sequence ID" value="NZ_FNCV01000002.1"/>
</dbReference>
<feature type="transmembrane region" description="Helical" evidence="6">
    <location>
        <begin position="118"/>
        <end position="139"/>
    </location>
</feature>
<feature type="transmembrane region" description="Helical" evidence="6">
    <location>
        <begin position="414"/>
        <end position="435"/>
    </location>
</feature>
<dbReference type="SUPFAM" id="SSF103473">
    <property type="entry name" value="MFS general substrate transporter"/>
    <property type="match status" value="1"/>
</dbReference>
<feature type="transmembrane region" description="Helical" evidence="6">
    <location>
        <begin position="182"/>
        <end position="204"/>
    </location>
</feature>
<feature type="transmembrane region" description="Helical" evidence="6">
    <location>
        <begin position="12"/>
        <end position="36"/>
    </location>
</feature>
<evidence type="ECO:0000313" key="7">
    <source>
        <dbReference type="EMBL" id="SDG69881.1"/>
    </source>
</evidence>
<evidence type="ECO:0000256" key="5">
    <source>
        <dbReference type="ARBA" id="ARBA00023136"/>
    </source>
</evidence>
<keyword evidence="5 6" id="KW-0472">Membrane</keyword>
<dbReference type="CDD" id="cd06176">
    <property type="entry name" value="MFS_BCD_PucC-like"/>
    <property type="match status" value="1"/>
</dbReference>
<comment type="similarity">
    <text evidence="2">Belongs to the PucC family.</text>
</comment>
<evidence type="ECO:0000256" key="6">
    <source>
        <dbReference type="SAM" id="Phobius"/>
    </source>
</evidence>
<dbReference type="AlphaFoldDB" id="A0A1G7WD55"/>
<feature type="transmembrane region" description="Helical" evidence="6">
    <location>
        <begin position="344"/>
        <end position="368"/>
    </location>
</feature>
<sequence>MAAALPISDHRPLGWWGIARLGLIQTALAAIVVLATSTFNRVMVVELALPAMLPGALVAFHHALQFLRPRWGWGSDVGGKRAVWIVGGVTILGAGGILAAASVAWMETSYAAGLAGAIAGYFLIGIGVGAGGTSLLALLASRVAPARRAGAATMVWMMMIAGFAVTAGVVGQVLDPYSPERLVMVTAVVAAVAVVVSLLAVWGLDKPARPTHADSAADPAGPESTPKPSFKTALLGVWEDAESRRMALFIFVSMLAYSAQDLILEPFAGTVFHYTPGESTSLASFQHGGVFVGMLLVGLLGSLFKGRLLGSLRLWTVFGCLASAVALSGLVMAALVGPEWPLKGAVLTMGITTGAYAVAAVGSMMGLAGRGEAGHEGIRMGVWGAAQAIGMGLGSFGGTVAVDAVRALGGAPHLAYASVFAAEALLFLASALMAARIADASKTTPADLTTPLGPDLAPETQS</sequence>
<dbReference type="PANTHER" id="PTHR23538">
    <property type="entry name" value="44.5 KD BACTERIOCHLOROPHYLL SYNTHASE SUBUNIT"/>
    <property type="match status" value="1"/>
</dbReference>
<dbReference type="PIRSF" id="PIRSF016565">
    <property type="entry name" value="PucC"/>
    <property type="match status" value="1"/>
</dbReference>
<keyword evidence="8" id="KW-1185">Reference proteome</keyword>
<dbReference type="GO" id="GO:0016020">
    <property type="term" value="C:membrane"/>
    <property type="evidence" value="ECO:0007669"/>
    <property type="project" value="UniProtKB-SubCell"/>
</dbReference>
<protein>
    <submittedName>
        <fullName evidence="7">MFS transporter, BCD family, chlorophyll transporter</fullName>
    </submittedName>
</protein>
<organism evidence="7 8">
    <name type="scientific">Roseospirillum parvum</name>
    <dbReference type="NCBI Taxonomy" id="83401"/>
    <lineage>
        <taxon>Bacteria</taxon>
        <taxon>Pseudomonadati</taxon>
        <taxon>Pseudomonadota</taxon>
        <taxon>Alphaproteobacteria</taxon>
        <taxon>Rhodospirillales</taxon>
        <taxon>Rhodospirillaceae</taxon>
        <taxon>Roseospirillum</taxon>
    </lineage>
</organism>
<dbReference type="EMBL" id="FNCV01000002">
    <property type="protein sequence ID" value="SDG69881.1"/>
    <property type="molecule type" value="Genomic_DNA"/>
</dbReference>
<feature type="transmembrane region" description="Helical" evidence="6">
    <location>
        <begin position="82"/>
        <end position="106"/>
    </location>
</feature>
<feature type="transmembrane region" description="Helical" evidence="6">
    <location>
        <begin position="284"/>
        <end position="304"/>
    </location>
</feature>
<comment type="subcellular location">
    <subcellularLocation>
        <location evidence="1">Membrane</location>
        <topology evidence="1">Multi-pass membrane protein</topology>
    </subcellularLocation>
</comment>
<dbReference type="Pfam" id="PF03209">
    <property type="entry name" value="PUCC"/>
    <property type="match status" value="1"/>
</dbReference>
<keyword evidence="3 6" id="KW-0812">Transmembrane</keyword>
<dbReference type="OrthoDB" id="5800821at2"/>
<evidence type="ECO:0000256" key="3">
    <source>
        <dbReference type="ARBA" id="ARBA00022692"/>
    </source>
</evidence>